<keyword evidence="3" id="KW-1185">Reference proteome</keyword>
<comment type="caution">
    <text evidence="2">The sequence shown here is derived from an EMBL/GenBank/DDBJ whole genome shotgun (WGS) entry which is preliminary data.</text>
</comment>
<accession>A0A1C7N7F3</accession>
<dbReference type="GO" id="GO:0006780">
    <property type="term" value="P:uroporphyrinogen III biosynthetic process"/>
    <property type="evidence" value="ECO:0007669"/>
    <property type="project" value="InterPro"/>
</dbReference>
<dbReference type="CDD" id="cd06578">
    <property type="entry name" value="HemD"/>
    <property type="match status" value="1"/>
</dbReference>
<dbReference type="UniPathway" id="UPA00251">
    <property type="reaction ID" value="UER00320"/>
</dbReference>
<dbReference type="STRING" id="101091.A0A1C7N7F3"/>
<reference evidence="2 3" key="1">
    <citation type="submission" date="2016-03" db="EMBL/GenBank/DDBJ databases">
        <title>Choanephora cucurbitarum.</title>
        <authorList>
            <person name="Min B."/>
            <person name="Park H."/>
            <person name="Park J.-H."/>
            <person name="Shin H.-D."/>
            <person name="Choi I.-G."/>
        </authorList>
    </citation>
    <scope>NUCLEOTIDE SEQUENCE [LARGE SCALE GENOMIC DNA]</scope>
    <source>
        <strain evidence="2 3">KUS-F28377</strain>
    </source>
</reference>
<dbReference type="Pfam" id="PF02602">
    <property type="entry name" value="HEM4"/>
    <property type="match status" value="1"/>
</dbReference>
<gene>
    <name evidence="2" type="primary">ups1</name>
    <name evidence="2" type="ORF">A0J61_06885</name>
</gene>
<dbReference type="Proteomes" id="UP000093000">
    <property type="component" value="Unassembled WGS sequence"/>
</dbReference>
<dbReference type="AlphaFoldDB" id="A0A1C7N7F3"/>
<sequence>MEKERVVLFKENDKSYRDLFERQYEPNFIPVLDHTLSNIELLADILSRGPRDLNGLILTSQRSVEALNRAYGMCRLNNKTHEAWNALPVYIVGPKTADALAQSPLFQSHTSDWTVAPRASELIQPLLNSSHYLFLAGDKRHDLIPEALSEAHIPFHEIQTYATCPHPALATHLNLLVNNKPGWLVFFSPSGIQFILSIAPKIKDQLFSGAYKIATIGPTTADFIIHELGFKVDVVPDKPDVEHLIHAMIQIDHLKS</sequence>
<dbReference type="GO" id="GO:0005829">
    <property type="term" value="C:cytosol"/>
    <property type="evidence" value="ECO:0007669"/>
    <property type="project" value="TreeGrafter"/>
</dbReference>
<proteinExistence type="predicted"/>
<protein>
    <submittedName>
        <fullName evidence="2">Uroporphyrinogen-III synthase</fullName>
    </submittedName>
</protein>
<evidence type="ECO:0000313" key="3">
    <source>
        <dbReference type="Proteomes" id="UP000093000"/>
    </source>
</evidence>
<feature type="domain" description="Tetrapyrrole biosynthesis uroporphyrinogen III synthase" evidence="1">
    <location>
        <begin position="21"/>
        <end position="245"/>
    </location>
</feature>
<organism evidence="2 3">
    <name type="scientific">Choanephora cucurbitarum</name>
    <dbReference type="NCBI Taxonomy" id="101091"/>
    <lineage>
        <taxon>Eukaryota</taxon>
        <taxon>Fungi</taxon>
        <taxon>Fungi incertae sedis</taxon>
        <taxon>Mucoromycota</taxon>
        <taxon>Mucoromycotina</taxon>
        <taxon>Mucoromycetes</taxon>
        <taxon>Mucorales</taxon>
        <taxon>Mucorineae</taxon>
        <taxon>Choanephoraceae</taxon>
        <taxon>Choanephoroideae</taxon>
        <taxon>Choanephora</taxon>
    </lineage>
</organism>
<dbReference type="PANTHER" id="PTHR12390:SF0">
    <property type="entry name" value="UROPORPHYRINOGEN-III SYNTHASE"/>
    <property type="match status" value="1"/>
</dbReference>
<evidence type="ECO:0000259" key="1">
    <source>
        <dbReference type="Pfam" id="PF02602"/>
    </source>
</evidence>
<dbReference type="InterPro" id="IPR003754">
    <property type="entry name" value="4pyrrol_synth_uPrphyn_synth"/>
</dbReference>
<dbReference type="InParanoid" id="A0A1C7N7F3"/>
<dbReference type="OrthoDB" id="5595751at2759"/>
<dbReference type="InterPro" id="IPR039793">
    <property type="entry name" value="UROS/Hem4"/>
</dbReference>
<dbReference type="FunCoup" id="A0A1C7N7F3">
    <property type="interactions" value="330"/>
</dbReference>
<dbReference type="Gene3D" id="3.40.50.10090">
    <property type="match status" value="2"/>
</dbReference>
<dbReference type="InterPro" id="IPR036108">
    <property type="entry name" value="4pyrrol_syn_uPrphyn_synt_sf"/>
</dbReference>
<name>A0A1C7N7F3_9FUNG</name>
<dbReference type="GO" id="GO:0006782">
    <property type="term" value="P:protoporphyrinogen IX biosynthetic process"/>
    <property type="evidence" value="ECO:0007669"/>
    <property type="project" value="UniProtKB-UniPathway"/>
</dbReference>
<dbReference type="PANTHER" id="PTHR12390">
    <property type="entry name" value="UROPORPHYRINOGEN III SYNTHASE"/>
    <property type="match status" value="1"/>
</dbReference>
<dbReference type="GO" id="GO:0004852">
    <property type="term" value="F:uroporphyrinogen-III synthase activity"/>
    <property type="evidence" value="ECO:0007669"/>
    <property type="project" value="InterPro"/>
</dbReference>
<evidence type="ECO:0000313" key="2">
    <source>
        <dbReference type="EMBL" id="OBZ85070.1"/>
    </source>
</evidence>
<dbReference type="EMBL" id="LUGH01000437">
    <property type="protein sequence ID" value="OBZ85070.1"/>
    <property type="molecule type" value="Genomic_DNA"/>
</dbReference>
<dbReference type="SUPFAM" id="SSF69618">
    <property type="entry name" value="HemD-like"/>
    <property type="match status" value="1"/>
</dbReference>